<dbReference type="Proteomes" id="UP001153269">
    <property type="component" value="Unassembled WGS sequence"/>
</dbReference>
<gene>
    <name evidence="1" type="ORF">PLEPLA_LOCUS17412</name>
</gene>
<name>A0A9N7UFP8_PLEPL</name>
<dbReference type="AlphaFoldDB" id="A0A9N7UFP8"/>
<keyword evidence="2" id="KW-1185">Reference proteome</keyword>
<sequence length="91" mass="10150">MTNKQPQVEEESSIQPPHQGSVFCVRLELETSLTCPLDHGGSSRHYPDGPLRIFTWGVAGKTLEIDQSLQLGQSRHVSVFSREELSLYVPS</sequence>
<organism evidence="1 2">
    <name type="scientific">Pleuronectes platessa</name>
    <name type="common">European plaice</name>
    <dbReference type="NCBI Taxonomy" id="8262"/>
    <lineage>
        <taxon>Eukaryota</taxon>
        <taxon>Metazoa</taxon>
        <taxon>Chordata</taxon>
        <taxon>Craniata</taxon>
        <taxon>Vertebrata</taxon>
        <taxon>Euteleostomi</taxon>
        <taxon>Actinopterygii</taxon>
        <taxon>Neopterygii</taxon>
        <taxon>Teleostei</taxon>
        <taxon>Neoteleostei</taxon>
        <taxon>Acanthomorphata</taxon>
        <taxon>Carangaria</taxon>
        <taxon>Pleuronectiformes</taxon>
        <taxon>Pleuronectoidei</taxon>
        <taxon>Pleuronectidae</taxon>
        <taxon>Pleuronectes</taxon>
    </lineage>
</organism>
<proteinExistence type="predicted"/>
<reference evidence="1" key="1">
    <citation type="submission" date="2020-03" db="EMBL/GenBank/DDBJ databases">
        <authorList>
            <person name="Weist P."/>
        </authorList>
    </citation>
    <scope>NUCLEOTIDE SEQUENCE</scope>
</reference>
<evidence type="ECO:0000313" key="1">
    <source>
        <dbReference type="EMBL" id="CAB1429434.1"/>
    </source>
</evidence>
<protein>
    <submittedName>
        <fullName evidence="1">Uncharacterized protein</fullName>
    </submittedName>
</protein>
<evidence type="ECO:0000313" key="2">
    <source>
        <dbReference type="Proteomes" id="UP001153269"/>
    </source>
</evidence>
<comment type="caution">
    <text evidence="1">The sequence shown here is derived from an EMBL/GenBank/DDBJ whole genome shotgun (WGS) entry which is preliminary data.</text>
</comment>
<dbReference type="EMBL" id="CADEAL010001136">
    <property type="protein sequence ID" value="CAB1429434.1"/>
    <property type="molecule type" value="Genomic_DNA"/>
</dbReference>
<accession>A0A9N7UFP8</accession>